<organism evidence="1 2">
    <name type="scientific">Sorangium cellulosum</name>
    <name type="common">Polyangium cellulosum</name>
    <dbReference type="NCBI Taxonomy" id="56"/>
    <lineage>
        <taxon>Bacteria</taxon>
        <taxon>Pseudomonadati</taxon>
        <taxon>Myxococcota</taxon>
        <taxon>Polyangia</taxon>
        <taxon>Polyangiales</taxon>
        <taxon>Polyangiaceae</taxon>
        <taxon>Sorangium</taxon>
    </lineage>
</organism>
<evidence type="ECO:0000313" key="2">
    <source>
        <dbReference type="Proteomes" id="UP000075635"/>
    </source>
</evidence>
<comment type="caution">
    <text evidence="1">The sequence shown here is derived from an EMBL/GenBank/DDBJ whole genome shotgun (WGS) entry which is preliminary data.</text>
</comment>
<dbReference type="AlphaFoldDB" id="A0A150SGG4"/>
<dbReference type="Proteomes" id="UP000075635">
    <property type="component" value="Unassembled WGS sequence"/>
</dbReference>
<name>A0A150SGG4_SORCE</name>
<sequence length="188" mass="20763">MCAALDALGEVRWIVVPNRFHHLQAPATAARYPNALVVGPRSAESRNPHVSVAMGADDPAYVRSTPELISIQLRSVPFLDETVFFHPASGSLIAADLLLSACARDHWTWRIAARLWGRYGRVRTPPDVRMYTRASTAVAESIAQMRALPLQRILVAHADPITDRPVQQLAEAWNFAIPSHLRQSSATL</sequence>
<dbReference type="SUPFAM" id="SSF56281">
    <property type="entry name" value="Metallo-hydrolase/oxidoreductase"/>
    <property type="match status" value="1"/>
</dbReference>
<protein>
    <recommendedName>
        <fullName evidence="3">DUF4336 domain-containing protein</fullName>
    </recommendedName>
</protein>
<evidence type="ECO:0008006" key="3">
    <source>
        <dbReference type="Google" id="ProtNLM"/>
    </source>
</evidence>
<evidence type="ECO:0000313" key="1">
    <source>
        <dbReference type="EMBL" id="KYF91440.1"/>
    </source>
</evidence>
<reference evidence="1 2" key="1">
    <citation type="submission" date="2014-02" db="EMBL/GenBank/DDBJ databases">
        <title>The small core and large imbalanced accessory genome model reveals a collaborative survival strategy of Sorangium cellulosum strains in nature.</title>
        <authorList>
            <person name="Han K."/>
            <person name="Peng R."/>
            <person name="Blom J."/>
            <person name="Li Y.-Z."/>
        </authorList>
    </citation>
    <scope>NUCLEOTIDE SEQUENCE [LARGE SCALE GENOMIC DNA]</scope>
    <source>
        <strain evidence="1 2">So0011-07</strain>
    </source>
</reference>
<dbReference type="InterPro" id="IPR036866">
    <property type="entry name" value="RibonucZ/Hydroxyglut_hydro"/>
</dbReference>
<accession>A0A150SGG4</accession>
<dbReference type="EMBL" id="JEMB01001020">
    <property type="protein sequence ID" value="KYF91440.1"/>
    <property type="molecule type" value="Genomic_DNA"/>
</dbReference>
<proteinExistence type="predicted"/>
<gene>
    <name evidence="1" type="ORF">BE17_03915</name>
</gene>